<organism evidence="2 3">
    <name type="scientific">Diversispora eburnea</name>
    <dbReference type="NCBI Taxonomy" id="1213867"/>
    <lineage>
        <taxon>Eukaryota</taxon>
        <taxon>Fungi</taxon>
        <taxon>Fungi incertae sedis</taxon>
        <taxon>Mucoromycota</taxon>
        <taxon>Glomeromycotina</taxon>
        <taxon>Glomeromycetes</taxon>
        <taxon>Diversisporales</taxon>
        <taxon>Diversisporaceae</taxon>
        <taxon>Diversispora</taxon>
    </lineage>
</organism>
<reference evidence="2" key="1">
    <citation type="submission" date="2021-06" db="EMBL/GenBank/DDBJ databases">
        <authorList>
            <person name="Kallberg Y."/>
            <person name="Tangrot J."/>
            <person name="Rosling A."/>
        </authorList>
    </citation>
    <scope>NUCLEOTIDE SEQUENCE</scope>
    <source>
        <strain evidence="2">AZ414A</strain>
    </source>
</reference>
<dbReference type="Proteomes" id="UP000789706">
    <property type="component" value="Unassembled WGS sequence"/>
</dbReference>
<gene>
    <name evidence="2" type="ORF">DEBURN_LOCUS4747</name>
</gene>
<evidence type="ECO:0000313" key="2">
    <source>
        <dbReference type="EMBL" id="CAG8502443.1"/>
    </source>
</evidence>
<protein>
    <submittedName>
        <fullName evidence="2">3590_t:CDS:1</fullName>
    </submittedName>
</protein>
<keyword evidence="3" id="KW-1185">Reference proteome</keyword>
<evidence type="ECO:0000256" key="1">
    <source>
        <dbReference type="SAM" id="MobiDB-lite"/>
    </source>
</evidence>
<dbReference type="EMBL" id="CAJVPK010000381">
    <property type="protein sequence ID" value="CAG8502443.1"/>
    <property type="molecule type" value="Genomic_DNA"/>
</dbReference>
<sequence>MRSSQTSFQSLPSYHNKSNNFINDRYKRNQLQSSQYNLSNNHSSYPFSSSTNTTAPTTSSMFRPVNNSNVSIVVDPLQNVQQSNLLRDEFNQQHQSAWPSPKNNSSSNYYKPQNEAQNEFRVVEITCDMQIRHSYNSLQNDDSKNNDSGININKHENDSILLTPSKTRSSSLSSLPNSQIFPFIKRNCSAMLPPLNRFLSTSNDNYDRKMCRSFDKIF</sequence>
<evidence type="ECO:0000313" key="3">
    <source>
        <dbReference type="Proteomes" id="UP000789706"/>
    </source>
</evidence>
<feature type="compositionally biased region" description="Low complexity" evidence="1">
    <location>
        <begin position="39"/>
        <end position="60"/>
    </location>
</feature>
<feature type="region of interest" description="Disordered" evidence="1">
    <location>
        <begin position="36"/>
        <end position="62"/>
    </location>
</feature>
<feature type="region of interest" description="Disordered" evidence="1">
    <location>
        <begin position="91"/>
        <end position="111"/>
    </location>
</feature>
<name>A0A9N8ZPH8_9GLOM</name>
<proteinExistence type="predicted"/>
<comment type="caution">
    <text evidence="2">The sequence shown here is derived from an EMBL/GenBank/DDBJ whole genome shotgun (WGS) entry which is preliminary data.</text>
</comment>
<accession>A0A9N8ZPH8</accession>
<dbReference type="AlphaFoldDB" id="A0A9N8ZPH8"/>
<feature type="compositionally biased region" description="Low complexity" evidence="1">
    <location>
        <begin position="99"/>
        <end position="111"/>
    </location>
</feature>
<feature type="region of interest" description="Disordered" evidence="1">
    <location>
        <begin position="1"/>
        <end position="20"/>
    </location>
</feature>